<dbReference type="Gene3D" id="3.30.2310.20">
    <property type="entry name" value="RelE-like"/>
    <property type="match status" value="1"/>
</dbReference>
<comment type="caution">
    <text evidence="1">The sequence shown here is derived from an EMBL/GenBank/DDBJ whole genome shotgun (WGS) entry which is preliminary data.</text>
</comment>
<dbReference type="SUPFAM" id="SSF143011">
    <property type="entry name" value="RelE-like"/>
    <property type="match status" value="1"/>
</dbReference>
<reference evidence="1 2" key="2">
    <citation type="submission" date="2018-03" db="EMBL/GenBank/DDBJ databases">
        <authorList>
            <person name="Keele B.F."/>
        </authorList>
    </citation>
    <scope>NUCLEOTIDE SEQUENCE [LARGE SCALE GENOMIC DNA]</scope>
    <source>
        <strain evidence="1 2">CCALA 016</strain>
    </source>
</reference>
<gene>
    <name evidence="1" type="ORF">C7H19_17180</name>
</gene>
<evidence type="ECO:0000313" key="1">
    <source>
        <dbReference type="EMBL" id="PSF35291.1"/>
    </source>
</evidence>
<dbReference type="InterPro" id="IPR035093">
    <property type="entry name" value="RelE/ParE_toxin_dom_sf"/>
</dbReference>
<dbReference type="AlphaFoldDB" id="A0A2T1LV11"/>
<dbReference type="PANTHER" id="PTHR40266">
    <property type="entry name" value="TOXIN HIGB-1"/>
    <property type="match status" value="1"/>
</dbReference>
<protein>
    <submittedName>
        <fullName evidence="1">Plasmid maintenance system killer protein</fullName>
    </submittedName>
</protein>
<dbReference type="EMBL" id="PXOH01000021">
    <property type="protein sequence ID" value="PSF35291.1"/>
    <property type="molecule type" value="Genomic_DNA"/>
</dbReference>
<sequence>MRPKYKDKRTERFATGGRVREFQSFERQAYKRLEILEAAPNIEALMLLPSNHFEALGGSRMGQYSIRINKQWRICFEWLEEQEQPFNIEIVDYH</sequence>
<proteinExistence type="predicted"/>
<evidence type="ECO:0000313" key="2">
    <source>
        <dbReference type="Proteomes" id="UP000239001"/>
    </source>
</evidence>
<dbReference type="OrthoDB" id="9801102at2"/>
<name>A0A2T1LV11_9CHRO</name>
<reference evidence="1 2" key="1">
    <citation type="submission" date="2018-03" db="EMBL/GenBank/DDBJ databases">
        <title>The ancient ancestry and fast evolution of plastids.</title>
        <authorList>
            <person name="Moore K.R."/>
            <person name="Magnabosco C."/>
            <person name="Momper L."/>
            <person name="Gold D.A."/>
            <person name="Bosak T."/>
            <person name="Fournier G.P."/>
        </authorList>
    </citation>
    <scope>NUCLEOTIDE SEQUENCE [LARGE SCALE GENOMIC DNA]</scope>
    <source>
        <strain evidence="1 2">CCALA 016</strain>
    </source>
</reference>
<dbReference type="RefSeq" id="WP_106458151.1">
    <property type="nucleotide sequence ID" value="NZ_PXOH01000021.1"/>
</dbReference>
<dbReference type="PANTHER" id="PTHR40266:SF2">
    <property type="entry name" value="TOXIN HIGB-1"/>
    <property type="match status" value="1"/>
</dbReference>
<dbReference type="InterPro" id="IPR007711">
    <property type="entry name" value="HigB-1"/>
</dbReference>
<dbReference type="Pfam" id="PF05015">
    <property type="entry name" value="HigB-like_toxin"/>
    <property type="match status" value="1"/>
</dbReference>
<keyword evidence="2" id="KW-1185">Reference proteome</keyword>
<accession>A0A2T1LV11</accession>
<organism evidence="1 2">
    <name type="scientific">Aphanothece hegewaldii CCALA 016</name>
    <dbReference type="NCBI Taxonomy" id="2107694"/>
    <lineage>
        <taxon>Bacteria</taxon>
        <taxon>Bacillati</taxon>
        <taxon>Cyanobacteriota</taxon>
        <taxon>Cyanophyceae</taxon>
        <taxon>Oscillatoriophycideae</taxon>
        <taxon>Chroococcales</taxon>
        <taxon>Aphanothecaceae</taxon>
        <taxon>Aphanothece</taxon>
    </lineage>
</organism>
<dbReference type="Proteomes" id="UP000239001">
    <property type="component" value="Unassembled WGS sequence"/>
</dbReference>